<dbReference type="GO" id="GO:0050660">
    <property type="term" value="F:flavin adenine dinucleotide binding"/>
    <property type="evidence" value="ECO:0007669"/>
    <property type="project" value="TreeGrafter"/>
</dbReference>
<dbReference type="Gene3D" id="3.50.50.100">
    <property type="match status" value="1"/>
</dbReference>
<gene>
    <name evidence="7" type="ORF">H4219_002843</name>
</gene>
<organism evidence="7 8">
    <name type="scientific">Mycoemilia scoparia</name>
    <dbReference type="NCBI Taxonomy" id="417184"/>
    <lineage>
        <taxon>Eukaryota</taxon>
        <taxon>Fungi</taxon>
        <taxon>Fungi incertae sedis</taxon>
        <taxon>Zoopagomycota</taxon>
        <taxon>Kickxellomycotina</taxon>
        <taxon>Kickxellomycetes</taxon>
        <taxon>Kickxellales</taxon>
        <taxon>Kickxellaceae</taxon>
        <taxon>Mycoemilia</taxon>
    </lineage>
</organism>
<evidence type="ECO:0000256" key="4">
    <source>
        <dbReference type="ARBA" id="ARBA00023002"/>
    </source>
</evidence>
<dbReference type="InterPro" id="IPR023753">
    <property type="entry name" value="FAD/NAD-binding_dom"/>
</dbReference>
<keyword evidence="4" id="KW-0560">Oxidoreductase</keyword>
<evidence type="ECO:0000256" key="2">
    <source>
        <dbReference type="ARBA" id="ARBA00022630"/>
    </source>
</evidence>
<dbReference type="PRINTS" id="PR00368">
    <property type="entry name" value="FADPNR"/>
</dbReference>
<feature type="region of interest" description="Disordered" evidence="5">
    <location>
        <begin position="79"/>
        <end position="110"/>
    </location>
</feature>
<keyword evidence="8" id="KW-1185">Reference proteome</keyword>
<dbReference type="EMBL" id="JANBPU010000054">
    <property type="protein sequence ID" value="KAJ1918063.1"/>
    <property type="molecule type" value="Genomic_DNA"/>
</dbReference>
<dbReference type="GO" id="GO:0005737">
    <property type="term" value="C:cytoplasm"/>
    <property type="evidence" value="ECO:0007669"/>
    <property type="project" value="TreeGrafter"/>
</dbReference>
<dbReference type="Proteomes" id="UP001150538">
    <property type="component" value="Unassembled WGS sequence"/>
</dbReference>
<feature type="compositionally biased region" description="Low complexity" evidence="5">
    <location>
        <begin position="79"/>
        <end position="92"/>
    </location>
</feature>
<accession>A0A9W7ZWJ4</accession>
<feature type="domain" description="FAD/NAD(P)-binding" evidence="6">
    <location>
        <begin position="7"/>
        <end position="312"/>
    </location>
</feature>
<comment type="caution">
    <text evidence="7">The sequence shown here is derived from an EMBL/GenBank/DDBJ whole genome shotgun (WGS) entry which is preliminary data.</text>
</comment>
<proteinExistence type="inferred from homology"/>
<dbReference type="PANTHER" id="PTHR43735">
    <property type="entry name" value="APOPTOSIS-INDUCING FACTOR 1"/>
    <property type="match status" value="1"/>
</dbReference>
<keyword evidence="3" id="KW-0274">FAD</keyword>
<dbReference type="PANTHER" id="PTHR43735:SF3">
    <property type="entry name" value="FERROPTOSIS SUPPRESSOR PROTEIN 1"/>
    <property type="match status" value="1"/>
</dbReference>
<protein>
    <recommendedName>
        <fullName evidence="6">FAD/NAD(P)-binding domain-containing protein</fullName>
    </recommendedName>
</protein>
<evidence type="ECO:0000256" key="3">
    <source>
        <dbReference type="ARBA" id="ARBA00022827"/>
    </source>
</evidence>
<dbReference type="PRINTS" id="PR00411">
    <property type="entry name" value="PNDRDTASEI"/>
</dbReference>
<sequence length="474" mass="51199">MSPSTVRVVIVGASYAGASAARTLSSIKLNDDTNVQITLVERRDHYFHSIGALHGAVFPRFSKRLFVPYDRLMGSNVSHISSLSSPSSSRTSSTKENINSNDDDDVSTSSTKIENKHVTICSELVETHPDHVVLKNNMKVPFDYLVLATGSDNNSPAKTSSLKKEDGMQELKGFNDEVEKAKSILIIGGGGAGVELAGEIGAKYNTTGNAKDSSAIKKKIVLAHSRNKLVGEHLSEAFTKDLKCKLKNLGVEVVLNERLDLPPDIVFDNKVNTRVLKTLSGREFNSDLQVCTIGNRINTKYLETLELAVDAAAAAAAAKDLDSVSSLHLVDPTTNMINILPTMQLANPAFPHIFAPGDVNNRSKVEKKASYAYGHGQVAAKNIEIMIRAGFHNVRSSGDKAAIKQLLESLSLKKCRNPINGAKIPLGPKMGTAEFCGITFSGVIGNFIMWLGNGEDYKLSRTLSLLGYSPKELS</sequence>
<dbReference type="GO" id="GO:0004174">
    <property type="term" value="F:electron-transferring-flavoprotein dehydrogenase activity"/>
    <property type="evidence" value="ECO:0007669"/>
    <property type="project" value="TreeGrafter"/>
</dbReference>
<evidence type="ECO:0000313" key="7">
    <source>
        <dbReference type="EMBL" id="KAJ1918063.1"/>
    </source>
</evidence>
<evidence type="ECO:0000259" key="6">
    <source>
        <dbReference type="Pfam" id="PF07992"/>
    </source>
</evidence>
<name>A0A9W7ZWJ4_9FUNG</name>
<evidence type="ECO:0000256" key="1">
    <source>
        <dbReference type="ARBA" id="ARBA00006442"/>
    </source>
</evidence>
<evidence type="ECO:0000313" key="8">
    <source>
        <dbReference type="Proteomes" id="UP001150538"/>
    </source>
</evidence>
<dbReference type="AlphaFoldDB" id="A0A9W7ZWJ4"/>
<dbReference type="Pfam" id="PF07992">
    <property type="entry name" value="Pyr_redox_2"/>
    <property type="match status" value="1"/>
</dbReference>
<evidence type="ECO:0000256" key="5">
    <source>
        <dbReference type="SAM" id="MobiDB-lite"/>
    </source>
</evidence>
<dbReference type="InterPro" id="IPR036188">
    <property type="entry name" value="FAD/NAD-bd_sf"/>
</dbReference>
<dbReference type="OrthoDB" id="202203at2759"/>
<keyword evidence="2" id="KW-0285">Flavoprotein</keyword>
<reference evidence="7" key="1">
    <citation type="submission" date="2022-07" db="EMBL/GenBank/DDBJ databases">
        <title>Phylogenomic reconstructions and comparative analyses of Kickxellomycotina fungi.</title>
        <authorList>
            <person name="Reynolds N.K."/>
            <person name="Stajich J.E."/>
            <person name="Barry K."/>
            <person name="Grigoriev I.V."/>
            <person name="Crous P."/>
            <person name="Smith M.E."/>
        </authorList>
    </citation>
    <scope>NUCLEOTIDE SEQUENCE</scope>
    <source>
        <strain evidence="7">NBRC 100468</strain>
    </source>
</reference>
<comment type="similarity">
    <text evidence="1">Belongs to the FAD-dependent oxidoreductase family.</text>
</comment>
<dbReference type="SUPFAM" id="SSF51905">
    <property type="entry name" value="FAD/NAD(P)-binding domain"/>
    <property type="match status" value="1"/>
</dbReference>